<protein>
    <recommendedName>
        <fullName evidence="4">Guanine nucleotide-binding protein-like 1</fullName>
    </recommendedName>
</protein>
<feature type="region of interest" description="Disordered" evidence="5">
    <location>
        <begin position="288"/>
        <end position="309"/>
    </location>
</feature>
<proteinExistence type="predicted"/>
<organism evidence="7 8">
    <name type="scientific">Meripilus lineatus</name>
    <dbReference type="NCBI Taxonomy" id="2056292"/>
    <lineage>
        <taxon>Eukaryota</taxon>
        <taxon>Fungi</taxon>
        <taxon>Dikarya</taxon>
        <taxon>Basidiomycota</taxon>
        <taxon>Agaricomycotina</taxon>
        <taxon>Agaricomycetes</taxon>
        <taxon>Polyporales</taxon>
        <taxon>Meripilaceae</taxon>
        <taxon>Meripilus</taxon>
    </lineage>
</organism>
<dbReference type="EMBL" id="JANAWD010000240">
    <property type="protein sequence ID" value="KAJ3483123.1"/>
    <property type="molecule type" value="Genomic_DNA"/>
</dbReference>
<evidence type="ECO:0000256" key="1">
    <source>
        <dbReference type="ARBA" id="ARBA00022741"/>
    </source>
</evidence>
<reference evidence="7" key="1">
    <citation type="submission" date="2022-07" db="EMBL/GenBank/DDBJ databases">
        <title>Genome Sequence of Physisporinus lineatus.</title>
        <authorList>
            <person name="Buettner E."/>
        </authorList>
    </citation>
    <scope>NUCLEOTIDE SEQUENCE</scope>
    <source>
        <strain evidence="7">VT162</strain>
    </source>
</reference>
<dbReference type="GO" id="GO:0005525">
    <property type="term" value="F:GTP binding"/>
    <property type="evidence" value="ECO:0007669"/>
    <property type="project" value="UniProtKB-KW"/>
</dbReference>
<feature type="region of interest" description="Disordered" evidence="5">
    <location>
        <begin position="583"/>
        <end position="683"/>
    </location>
</feature>
<feature type="compositionally biased region" description="Basic and acidic residues" evidence="5">
    <location>
        <begin position="288"/>
        <end position="297"/>
    </location>
</feature>
<dbReference type="GO" id="GO:0003924">
    <property type="term" value="F:GTPase activity"/>
    <property type="evidence" value="ECO:0007669"/>
    <property type="project" value="InterPro"/>
</dbReference>
<dbReference type="PANTHER" id="PTHR45709">
    <property type="entry name" value="LARGE SUBUNIT GTPASE 1 HOMOLOG-RELATED"/>
    <property type="match status" value="1"/>
</dbReference>
<dbReference type="InterPro" id="IPR043358">
    <property type="entry name" value="GNL1-like"/>
</dbReference>
<comment type="caution">
    <text evidence="7">The sequence shown here is derived from an EMBL/GenBank/DDBJ whole genome shotgun (WGS) entry which is preliminary data.</text>
</comment>
<dbReference type="InterPro" id="IPR027417">
    <property type="entry name" value="P-loop_NTPase"/>
</dbReference>
<evidence type="ECO:0000256" key="4">
    <source>
        <dbReference type="ARBA" id="ARBA00039902"/>
    </source>
</evidence>
<name>A0AAD5V0Q2_9APHY</name>
<evidence type="ECO:0000259" key="6">
    <source>
        <dbReference type="Pfam" id="PF01926"/>
    </source>
</evidence>
<evidence type="ECO:0000256" key="2">
    <source>
        <dbReference type="ARBA" id="ARBA00023134"/>
    </source>
</evidence>
<dbReference type="Proteomes" id="UP001212997">
    <property type="component" value="Unassembled WGS sequence"/>
</dbReference>
<evidence type="ECO:0000313" key="7">
    <source>
        <dbReference type="EMBL" id="KAJ3483123.1"/>
    </source>
</evidence>
<dbReference type="SUPFAM" id="SSF52540">
    <property type="entry name" value="P-loop containing nucleoside triphosphate hydrolases"/>
    <property type="match status" value="1"/>
</dbReference>
<keyword evidence="2" id="KW-0342">GTP-binding</keyword>
<feature type="compositionally biased region" description="Basic and acidic residues" evidence="5">
    <location>
        <begin position="15"/>
        <end position="26"/>
    </location>
</feature>
<feature type="compositionally biased region" description="Basic residues" evidence="5">
    <location>
        <begin position="1"/>
        <end position="14"/>
    </location>
</feature>
<keyword evidence="1" id="KW-0547">Nucleotide-binding</keyword>
<sequence length="683" mass="75867">MKRRIPYSGKKRRLVLKEKRAVKRGDISPPPEPTKQEKNRRRHRAAAVLSQTAINAADTARRLQSSFVKLPRKFLDHTKLLAATIPLQRPIPSEVLLSPSIFSQDGENDGNAAYHAANAQLTCPTRPKWRYDMSKKELENNEEALLKKWLEATDQIIDGWFQADLESHDADDRSPPIGASQENSTPRMPSAPASYERNLEVWRQLWRVTEIAQIILILLDSRCPLLHYPPSLQAYLSSPHIAKHIRPILVLTKVDIAGPARAEAWTRYLNQKFPGLRVVQVEAFAEKHTQSQEHQVHGDPSGGRKHYEPHLPSAFRQSLVEALKETHAELLQPPKEIQDSPERLKSWTPPVKKEVNWQEVLNAHGEQVGAVVGDHTASHPSNTEGVSSEERVERDAEGPDDRNNELNVEPEYLTVGLIGQPNVGKSSLLNALFGFQKVKASKTPGKVLSGILPISRVSAIPLCVHHVAQLLPLERIYALEHPSVSSPPVEDKRTWRGPRPASSQAAKEKEPTWNVLELLSVHATKKGYITARSGWPDTNRSGNSILRAVAEGKIRWAFWPPGTPLSVIEQHQSHPGDGIWISSQGTGTEGVNEWDVDLDDEDRHGRVGETDEESLADEDEDHLGSDDEEWTDEGDEHQVDSNAKADAGTETQPGSTKGVAYTGGRFGALSLEDEAGADPDSED</sequence>
<feature type="region of interest" description="Disordered" evidence="5">
    <location>
        <begin position="483"/>
        <end position="509"/>
    </location>
</feature>
<dbReference type="Pfam" id="PF01926">
    <property type="entry name" value="MMR_HSR1"/>
    <property type="match status" value="1"/>
</dbReference>
<feature type="compositionally biased region" description="Acidic residues" evidence="5">
    <location>
        <begin position="671"/>
        <end position="683"/>
    </location>
</feature>
<accession>A0AAD5V0Q2</accession>
<feature type="region of interest" description="Disordered" evidence="5">
    <location>
        <begin position="373"/>
        <end position="407"/>
    </location>
</feature>
<comment type="function">
    <text evidence="3">Possible regulatory or functional link with the histocompatibility cluster.</text>
</comment>
<feature type="compositionally biased region" description="Basic and acidic residues" evidence="5">
    <location>
        <begin position="388"/>
        <end position="404"/>
    </location>
</feature>
<dbReference type="Gene3D" id="3.40.50.300">
    <property type="entry name" value="P-loop containing nucleotide triphosphate hydrolases"/>
    <property type="match status" value="1"/>
</dbReference>
<feature type="region of interest" description="Disordered" evidence="5">
    <location>
        <begin position="168"/>
        <end position="193"/>
    </location>
</feature>
<evidence type="ECO:0000256" key="3">
    <source>
        <dbReference type="ARBA" id="ARBA00037770"/>
    </source>
</evidence>
<gene>
    <name evidence="7" type="ORF">NLI96_g6525</name>
</gene>
<feature type="domain" description="G" evidence="6">
    <location>
        <begin position="414"/>
        <end position="446"/>
    </location>
</feature>
<keyword evidence="8" id="KW-1185">Reference proteome</keyword>
<dbReference type="InterPro" id="IPR006073">
    <property type="entry name" value="GTP-bd"/>
</dbReference>
<feature type="region of interest" description="Disordered" evidence="5">
    <location>
        <begin position="1"/>
        <end position="41"/>
    </location>
</feature>
<evidence type="ECO:0000256" key="5">
    <source>
        <dbReference type="SAM" id="MobiDB-lite"/>
    </source>
</evidence>
<dbReference type="AlphaFoldDB" id="A0AAD5V0Q2"/>
<evidence type="ECO:0000313" key="8">
    <source>
        <dbReference type="Proteomes" id="UP001212997"/>
    </source>
</evidence>
<dbReference type="PANTHER" id="PTHR45709:SF3">
    <property type="entry name" value="GUANINE NUCLEOTIDE-BINDING PROTEIN-LIKE 1"/>
    <property type="match status" value="1"/>
</dbReference>
<feature type="compositionally biased region" description="Acidic residues" evidence="5">
    <location>
        <begin position="610"/>
        <end position="635"/>
    </location>
</feature>